<evidence type="ECO:0000313" key="2">
    <source>
        <dbReference type="Proteomes" id="UP000197781"/>
    </source>
</evidence>
<dbReference type="InterPro" id="IPR023214">
    <property type="entry name" value="HAD_sf"/>
</dbReference>
<dbReference type="GO" id="GO:0005829">
    <property type="term" value="C:cytosol"/>
    <property type="evidence" value="ECO:0007669"/>
    <property type="project" value="TreeGrafter"/>
</dbReference>
<proteinExistence type="predicted"/>
<protein>
    <submittedName>
        <fullName evidence="1">Hydrolase</fullName>
    </submittedName>
</protein>
<dbReference type="Pfam" id="PF08282">
    <property type="entry name" value="Hydrolase_3"/>
    <property type="match status" value="1"/>
</dbReference>
<dbReference type="PANTHER" id="PTHR10000">
    <property type="entry name" value="PHOSPHOSERINE PHOSPHATASE"/>
    <property type="match status" value="1"/>
</dbReference>
<dbReference type="InterPro" id="IPR036412">
    <property type="entry name" value="HAD-like_sf"/>
</dbReference>
<dbReference type="KEGG" id="bfm:BP422_23865"/>
<dbReference type="SFLD" id="SFLDS00003">
    <property type="entry name" value="Haloacid_Dehalogenase"/>
    <property type="match status" value="1"/>
</dbReference>
<accession>A0A220MMM2</accession>
<reference evidence="1 2" key="1">
    <citation type="submission" date="2016-11" db="EMBL/GenBank/DDBJ databases">
        <authorList>
            <person name="Jaros S."/>
            <person name="Januszkiewicz K."/>
            <person name="Wedrychowicz H."/>
        </authorList>
    </citation>
    <scope>NUCLEOTIDE SEQUENCE [LARGE SCALE GENOMIC DNA]</scope>
    <source>
        <strain evidence="1 2">NF2</strain>
    </source>
</reference>
<dbReference type="EMBL" id="CP018145">
    <property type="protein sequence ID" value="ASJ56331.1"/>
    <property type="molecule type" value="Genomic_DNA"/>
</dbReference>
<dbReference type="PROSITE" id="PS01228">
    <property type="entry name" value="COF_1"/>
    <property type="match status" value="1"/>
</dbReference>
<keyword evidence="1" id="KW-0378">Hydrolase</keyword>
<dbReference type="GO" id="GO:0000287">
    <property type="term" value="F:magnesium ion binding"/>
    <property type="evidence" value="ECO:0007669"/>
    <property type="project" value="TreeGrafter"/>
</dbReference>
<dbReference type="SFLD" id="SFLDG01144">
    <property type="entry name" value="C2.B.4:_PGP_Like"/>
    <property type="match status" value="1"/>
</dbReference>
<dbReference type="RefSeq" id="WP_088909908.1">
    <property type="nucleotide sequence ID" value="NZ_CP018145.1"/>
</dbReference>
<dbReference type="SUPFAM" id="SSF56784">
    <property type="entry name" value="HAD-like"/>
    <property type="match status" value="1"/>
</dbReference>
<dbReference type="CDD" id="cd07516">
    <property type="entry name" value="HAD_Pase"/>
    <property type="match status" value="1"/>
</dbReference>
<dbReference type="NCBIfam" id="TIGR00099">
    <property type="entry name" value="Cof-subfamily"/>
    <property type="match status" value="1"/>
</dbReference>
<evidence type="ECO:0000313" key="1">
    <source>
        <dbReference type="EMBL" id="ASJ56331.1"/>
    </source>
</evidence>
<dbReference type="AlphaFoldDB" id="A0A220MMM2"/>
<organism evidence="1 2">
    <name type="scientific">Brevibacillus formosus</name>
    <dbReference type="NCBI Taxonomy" id="54913"/>
    <lineage>
        <taxon>Bacteria</taxon>
        <taxon>Bacillati</taxon>
        <taxon>Bacillota</taxon>
        <taxon>Bacilli</taxon>
        <taxon>Bacillales</taxon>
        <taxon>Paenibacillaceae</taxon>
        <taxon>Brevibacillus</taxon>
    </lineage>
</organism>
<dbReference type="Gene3D" id="3.30.1240.10">
    <property type="match status" value="1"/>
</dbReference>
<dbReference type="Gene3D" id="3.40.50.1000">
    <property type="entry name" value="HAD superfamily/HAD-like"/>
    <property type="match status" value="1"/>
</dbReference>
<dbReference type="GO" id="GO:0016791">
    <property type="term" value="F:phosphatase activity"/>
    <property type="evidence" value="ECO:0007669"/>
    <property type="project" value="UniProtKB-ARBA"/>
</dbReference>
<dbReference type="InterPro" id="IPR006379">
    <property type="entry name" value="HAD-SF_hydro_IIB"/>
</dbReference>
<dbReference type="InterPro" id="IPR000150">
    <property type="entry name" value="Cof"/>
</dbReference>
<dbReference type="Proteomes" id="UP000197781">
    <property type="component" value="Chromosome"/>
</dbReference>
<sequence length="279" mass="30998">MKYKLLALDVDGTILMSNHTLSKVTEQAITQLVKQGVHVTLATGRAYPSAQSLAQQFQISAPLVSHDGAYVADPKTDQVLYVQRIPYEIAARITDILVSHGLDVMLLHEAYAVTNRTWKWTDFFPLLNAWTLRQLWKNQYPLKIQASRLIAGYVRKHEVCAPKIFVTGDEKRLLAARQELEKAELPGIRVTASSANNLEILPVGISKASGLAVVIERLAIQPDEIVAVGDNYNDAEMLQFAGMSVAMGNAPDDLKQLARHVTETNDRHGVAEVIRKFFL</sequence>
<dbReference type="PANTHER" id="PTHR10000:SF50">
    <property type="entry name" value="STRESS RESPONSE PROTEIN YHAX"/>
    <property type="match status" value="1"/>
</dbReference>
<dbReference type="PROSITE" id="PS01229">
    <property type="entry name" value="COF_2"/>
    <property type="match status" value="1"/>
</dbReference>
<dbReference type="SFLD" id="SFLDG01140">
    <property type="entry name" value="C2.B:_Phosphomannomutase_and_P"/>
    <property type="match status" value="1"/>
</dbReference>
<name>A0A220MMM2_9BACL</name>
<gene>
    <name evidence="1" type="ORF">BP422_23865</name>
</gene>
<dbReference type="NCBIfam" id="TIGR01484">
    <property type="entry name" value="HAD-SF-IIB"/>
    <property type="match status" value="1"/>
</dbReference>